<evidence type="ECO:0000256" key="3">
    <source>
        <dbReference type="ARBA" id="ARBA00022833"/>
    </source>
</evidence>
<comment type="caution">
    <text evidence="6">The sequence shown here is derived from an EMBL/GenBank/DDBJ whole genome shotgun (WGS) entry which is preliminary data.</text>
</comment>
<evidence type="ECO:0000256" key="4">
    <source>
        <dbReference type="ARBA" id="ARBA00023002"/>
    </source>
</evidence>
<dbReference type="InterPro" id="IPR029752">
    <property type="entry name" value="D-isomer_DH_CS1"/>
</dbReference>
<dbReference type="Pfam" id="PF00107">
    <property type="entry name" value="ADH_zinc_N"/>
    <property type="match status" value="1"/>
</dbReference>
<keyword evidence="3" id="KW-0862">Zinc</keyword>
<comment type="cofactor">
    <cofactor evidence="1">
        <name>Zn(2+)</name>
        <dbReference type="ChEBI" id="CHEBI:29105"/>
    </cofactor>
</comment>
<evidence type="ECO:0000259" key="5">
    <source>
        <dbReference type="SMART" id="SM00829"/>
    </source>
</evidence>
<name>A0A6M1S1M1_9HYPH</name>
<dbReference type="GO" id="GO:0046872">
    <property type="term" value="F:metal ion binding"/>
    <property type="evidence" value="ECO:0007669"/>
    <property type="project" value="UniProtKB-KW"/>
</dbReference>
<dbReference type="Proteomes" id="UP000477849">
    <property type="component" value="Unassembled WGS sequence"/>
</dbReference>
<dbReference type="InterPro" id="IPR020843">
    <property type="entry name" value="ER"/>
</dbReference>
<dbReference type="InterPro" id="IPR011032">
    <property type="entry name" value="GroES-like_sf"/>
</dbReference>
<dbReference type="CDD" id="cd05283">
    <property type="entry name" value="CAD1"/>
    <property type="match status" value="1"/>
</dbReference>
<dbReference type="EMBL" id="JAAKZH010000002">
    <property type="protein sequence ID" value="NGO63147.1"/>
    <property type="molecule type" value="Genomic_DNA"/>
</dbReference>
<dbReference type="Gene3D" id="3.90.180.10">
    <property type="entry name" value="Medium-chain alcohol dehydrogenases, catalytic domain"/>
    <property type="match status" value="1"/>
</dbReference>
<dbReference type="SUPFAM" id="SSF51735">
    <property type="entry name" value="NAD(P)-binding Rossmann-fold domains"/>
    <property type="match status" value="1"/>
</dbReference>
<dbReference type="InterPro" id="IPR047109">
    <property type="entry name" value="CAD-like"/>
</dbReference>
<dbReference type="FunFam" id="3.40.50.720:FF:000022">
    <property type="entry name" value="Cinnamyl alcohol dehydrogenase"/>
    <property type="match status" value="1"/>
</dbReference>
<reference evidence="6 7" key="1">
    <citation type="submission" date="2020-02" db="EMBL/GenBank/DDBJ databases">
        <title>Genome sequence of the type strain CCBAU10050 of Rhizobium daejeonense.</title>
        <authorList>
            <person name="Gao J."/>
            <person name="Sun J."/>
        </authorList>
    </citation>
    <scope>NUCLEOTIDE SEQUENCE [LARGE SCALE GENOMIC DNA]</scope>
    <source>
        <strain evidence="6 7">CCBAU10050</strain>
    </source>
</reference>
<evidence type="ECO:0000313" key="7">
    <source>
        <dbReference type="Proteomes" id="UP000477849"/>
    </source>
</evidence>
<dbReference type="AlphaFoldDB" id="A0A6M1S1M1"/>
<dbReference type="Pfam" id="PF08240">
    <property type="entry name" value="ADH_N"/>
    <property type="match status" value="1"/>
</dbReference>
<dbReference type="SUPFAM" id="SSF50129">
    <property type="entry name" value="GroES-like"/>
    <property type="match status" value="1"/>
</dbReference>
<proteinExistence type="predicted"/>
<evidence type="ECO:0000256" key="2">
    <source>
        <dbReference type="ARBA" id="ARBA00022723"/>
    </source>
</evidence>
<keyword evidence="4" id="KW-0560">Oxidoreductase</keyword>
<dbReference type="Gene3D" id="3.40.50.720">
    <property type="entry name" value="NAD(P)-binding Rossmann-like Domain"/>
    <property type="match status" value="1"/>
</dbReference>
<dbReference type="InterPro" id="IPR013149">
    <property type="entry name" value="ADH-like_C"/>
</dbReference>
<evidence type="ECO:0000313" key="6">
    <source>
        <dbReference type="EMBL" id="NGO63147.1"/>
    </source>
</evidence>
<keyword evidence="7" id="KW-1185">Reference proteome</keyword>
<accession>A0A6M1S1M1</accession>
<feature type="domain" description="Enoyl reductase (ER)" evidence="5">
    <location>
        <begin position="13"/>
        <end position="341"/>
    </location>
</feature>
<dbReference type="PROSITE" id="PS00065">
    <property type="entry name" value="D_2_HYDROXYACID_DH_1"/>
    <property type="match status" value="1"/>
</dbReference>
<dbReference type="SMART" id="SM00829">
    <property type="entry name" value="PKS_ER"/>
    <property type="match status" value="1"/>
</dbReference>
<sequence>MIAKGYAASEVGGSMIGWTFDRRKPRPEDVEIDILYCGVCHSDLHHARNDWQNTVYPVVPGQEIIGRVLAVGGSVRKFRPGDIVAVGPIVDACLECAHCAAGEEQYCLNRPTLTYNSRDRVSGEVTYGGYSTGIVVSEEFVIRLPQGLAVNRAAPLLCAGIAGWSPLRRWEIGAGSRVGIVGLGGVGHIAVKLAVALGAQVTVITSSPTKIEDARKLGATNVVLISDEQAMADASGHLDYILDTIPVPHDLSIYLDLLSLEGSLVIIGSLGSHGTIRPESLLRGRKQISVSIVGGIAETIELLKFCAERQILPDTETIAMQDINMAFARMEHRDIKYRFVIDMATLKAEIA</sequence>
<dbReference type="InterPro" id="IPR013154">
    <property type="entry name" value="ADH-like_N"/>
</dbReference>
<dbReference type="InterPro" id="IPR036291">
    <property type="entry name" value="NAD(P)-bd_dom_sf"/>
</dbReference>
<evidence type="ECO:0000256" key="1">
    <source>
        <dbReference type="ARBA" id="ARBA00001947"/>
    </source>
</evidence>
<dbReference type="PANTHER" id="PTHR42683">
    <property type="entry name" value="ALDEHYDE REDUCTASE"/>
    <property type="match status" value="1"/>
</dbReference>
<gene>
    <name evidence="6" type="ORF">G6N76_05640</name>
</gene>
<dbReference type="GO" id="GO:0008106">
    <property type="term" value="F:alcohol dehydrogenase (NADP+) activity"/>
    <property type="evidence" value="ECO:0007669"/>
    <property type="project" value="UniProtKB-ARBA"/>
</dbReference>
<keyword evidence="2" id="KW-0479">Metal-binding</keyword>
<protein>
    <submittedName>
        <fullName evidence="6">NAD(P)-dependent alcohol dehydrogenase</fullName>
    </submittedName>
</protein>
<organism evidence="6 7">
    <name type="scientific">Rhizobium daejeonense</name>
    <dbReference type="NCBI Taxonomy" id="240521"/>
    <lineage>
        <taxon>Bacteria</taxon>
        <taxon>Pseudomonadati</taxon>
        <taxon>Pseudomonadota</taxon>
        <taxon>Alphaproteobacteria</taxon>
        <taxon>Hyphomicrobiales</taxon>
        <taxon>Rhizobiaceae</taxon>
        <taxon>Rhizobium/Agrobacterium group</taxon>
        <taxon>Rhizobium</taxon>
    </lineage>
</organism>